<dbReference type="RefSeq" id="XP_002849336.1">
    <property type="nucleotide sequence ID" value="XM_002849290.1"/>
</dbReference>
<feature type="region of interest" description="Disordered" evidence="1">
    <location>
        <begin position="186"/>
        <end position="223"/>
    </location>
</feature>
<dbReference type="VEuPathDB" id="FungiDB:MCYG_02270"/>
<evidence type="ECO:0000313" key="4">
    <source>
        <dbReference type="Proteomes" id="UP000002035"/>
    </source>
</evidence>
<dbReference type="GeneID" id="9226328"/>
<protein>
    <submittedName>
        <fullName evidence="3">Glycine-rich cell wall structural protein 1</fullName>
    </submittedName>
</protein>
<evidence type="ECO:0000313" key="3">
    <source>
        <dbReference type="EMBL" id="EEQ29451.1"/>
    </source>
</evidence>
<keyword evidence="2" id="KW-0472">Membrane</keyword>
<feature type="compositionally biased region" description="Basic and acidic residues" evidence="1">
    <location>
        <begin position="55"/>
        <end position="67"/>
    </location>
</feature>
<reference evidence="4" key="1">
    <citation type="journal article" date="2012" name="MBio">
        <title>Comparative genome analysis of Trichophyton rubrum and related dermatophytes reveals candidate genes involved in infection.</title>
        <authorList>
            <person name="Martinez D.A."/>
            <person name="Oliver B.G."/>
            <person name="Graeser Y."/>
            <person name="Goldberg J.M."/>
            <person name="Li W."/>
            <person name="Martinez-Rossi N.M."/>
            <person name="Monod M."/>
            <person name="Shelest E."/>
            <person name="Barton R.C."/>
            <person name="Birch E."/>
            <person name="Brakhage A.A."/>
            <person name="Chen Z."/>
            <person name="Gurr S.J."/>
            <person name="Heiman D."/>
            <person name="Heitman J."/>
            <person name="Kosti I."/>
            <person name="Rossi A."/>
            <person name="Saif S."/>
            <person name="Samalova M."/>
            <person name="Saunders C.W."/>
            <person name="Shea T."/>
            <person name="Summerbell R.C."/>
            <person name="Xu J."/>
            <person name="Young S."/>
            <person name="Zeng Q."/>
            <person name="Birren B.W."/>
            <person name="Cuomo C.A."/>
            <person name="White T.C."/>
        </authorList>
    </citation>
    <scope>NUCLEOTIDE SEQUENCE [LARGE SCALE GENOMIC DNA]</scope>
    <source>
        <strain evidence="4">ATCC MYA-4605 / CBS 113480</strain>
    </source>
</reference>
<gene>
    <name evidence="3" type="ORF">MCYG_02270</name>
</gene>
<feature type="region of interest" description="Disordered" evidence="1">
    <location>
        <begin position="55"/>
        <end position="83"/>
    </location>
</feature>
<feature type="compositionally biased region" description="Gly residues" evidence="1">
    <location>
        <begin position="195"/>
        <end position="221"/>
    </location>
</feature>
<keyword evidence="2" id="KW-1133">Transmembrane helix</keyword>
<feature type="region of interest" description="Disordered" evidence="1">
    <location>
        <begin position="133"/>
        <end position="158"/>
    </location>
</feature>
<evidence type="ECO:0000256" key="2">
    <source>
        <dbReference type="SAM" id="Phobius"/>
    </source>
</evidence>
<evidence type="ECO:0000256" key="1">
    <source>
        <dbReference type="SAM" id="MobiDB-lite"/>
    </source>
</evidence>
<organism evidence="3 4">
    <name type="scientific">Arthroderma otae (strain ATCC MYA-4605 / CBS 113480)</name>
    <name type="common">Microsporum canis</name>
    <dbReference type="NCBI Taxonomy" id="554155"/>
    <lineage>
        <taxon>Eukaryota</taxon>
        <taxon>Fungi</taxon>
        <taxon>Dikarya</taxon>
        <taxon>Ascomycota</taxon>
        <taxon>Pezizomycotina</taxon>
        <taxon>Eurotiomycetes</taxon>
        <taxon>Eurotiomycetidae</taxon>
        <taxon>Onygenales</taxon>
        <taxon>Arthrodermataceae</taxon>
        <taxon>Microsporum</taxon>
    </lineage>
</organism>
<dbReference type="EMBL" id="DS995702">
    <property type="protein sequence ID" value="EEQ29451.1"/>
    <property type="molecule type" value="Genomic_DNA"/>
</dbReference>
<name>C5FFK4_ARTOC</name>
<sequence length="271" mass="26440">MATLGTWGTGSFLCVPGRGGGGGREIGGVGERGVTGGVGLGLHGGQGRRVAEGELPDGRELQVRRGVGEGPQPGRVSGRGQGGVVWRGRERGVAEGGRGRGRGVGGGGPRPLGAVGVVVVVVLLVRVRPGHGGGVGVGDGVGGERGQPRRGGGGGGERLLVGRTMVSVRRGGELVVSLDLAGGRGQHVDVHSRRSGGGGGGGGPGVGVEGAGQVGGVGDGVGVRRRDVGRDGLADGRRPDLALDLVVVVVVMVLAGLPGVVVYARVAGELV</sequence>
<feature type="transmembrane region" description="Helical" evidence="2">
    <location>
        <begin position="241"/>
        <end position="264"/>
    </location>
</feature>
<dbReference type="HOGENOM" id="CLU_1026644_0_0_1"/>
<dbReference type="Proteomes" id="UP000002035">
    <property type="component" value="Unassembled WGS sequence"/>
</dbReference>
<keyword evidence="4" id="KW-1185">Reference proteome</keyword>
<keyword evidence="2" id="KW-0812">Transmembrane</keyword>
<accession>C5FFK4</accession>
<dbReference type="AlphaFoldDB" id="C5FFK4"/>
<feature type="compositionally biased region" description="Gly residues" evidence="1">
    <location>
        <begin position="133"/>
        <end position="157"/>
    </location>
</feature>
<proteinExistence type="predicted"/>